<dbReference type="Pfam" id="PF05699">
    <property type="entry name" value="Dimer_Tnp_hAT"/>
    <property type="match status" value="1"/>
</dbReference>
<dbReference type="GO" id="GO:0046983">
    <property type="term" value="F:protein dimerization activity"/>
    <property type="evidence" value="ECO:0007669"/>
    <property type="project" value="InterPro"/>
</dbReference>
<dbReference type="Proteomes" id="UP001461498">
    <property type="component" value="Unassembled WGS sequence"/>
</dbReference>
<comment type="caution">
    <text evidence="2">The sequence shown here is derived from an EMBL/GenBank/DDBJ whole genome shotgun (WGS) entry which is preliminary data.</text>
</comment>
<reference evidence="2 3" key="1">
    <citation type="submission" date="2022-12" db="EMBL/GenBank/DDBJ databases">
        <title>Chromosome-level genome assembly of true bugs.</title>
        <authorList>
            <person name="Ma L."/>
            <person name="Li H."/>
        </authorList>
    </citation>
    <scope>NUCLEOTIDE SEQUENCE [LARGE SCALE GENOMIC DNA]</scope>
    <source>
        <strain evidence="2">Lab_2022b</strain>
    </source>
</reference>
<evidence type="ECO:0000259" key="1">
    <source>
        <dbReference type="Pfam" id="PF05699"/>
    </source>
</evidence>
<evidence type="ECO:0000313" key="2">
    <source>
        <dbReference type="EMBL" id="KAK9511622.1"/>
    </source>
</evidence>
<dbReference type="PANTHER" id="PTHR45913:SF21">
    <property type="entry name" value="DUF4371 DOMAIN-CONTAINING PROTEIN"/>
    <property type="match status" value="1"/>
</dbReference>
<dbReference type="InterPro" id="IPR008906">
    <property type="entry name" value="HATC_C_dom"/>
</dbReference>
<dbReference type="EMBL" id="JAPXFL010000001">
    <property type="protein sequence ID" value="KAK9511621.1"/>
    <property type="molecule type" value="Genomic_DNA"/>
</dbReference>
<gene>
    <name evidence="2" type="ORF">O3M35_000244</name>
</gene>
<dbReference type="PANTHER" id="PTHR45913">
    <property type="entry name" value="EPM2A-INTERACTING PROTEIN 1"/>
    <property type="match status" value="1"/>
</dbReference>
<protein>
    <recommendedName>
        <fullName evidence="1">HAT C-terminal dimerisation domain-containing protein</fullName>
    </recommendedName>
</protein>
<accession>A0AAW1DMV4</accession>
<evidence type="ECO:0000313" key="3">
    <source>
        <dbReference type="Proteomes" id="UP001461498"/>
    </source>
</evidence>
<proteinExistence type="predicted"/>
<name>A0AAW1DMV4_9HEMI</name>
<dbReference type="EMBL" id="JAPXFL010000001">
    <property type="protein sequence ID" value="KAK9511622.1"/>
    <property type="molecule type" value="Genomic_DNA"/>
</dbReference>
<organism evidence="2 3">
    <name type="scientific">Rhynocoris fuscipes</name>
    <dbReference type="NCBI Taxonomy" id="488301"/>
    <lineage>
        <taxon>Eukaryota</taxon>
        <taxon>Metazoa</taxon>
        <taxon>Ecdysozoa</taxon>
        <taxon>Arthropoda</taxon>
        <taxon>Hexapoda</taxon>
        <taxon>Insecta</taxon>
        <taxon>Pterygota</taxon>
        <taxon>Neoptera</taxon>
        <taxon>Paraneoptera</taxon>
        <taxon>Hemiptera</taxon>
        <taxon>Heteroptera</taxon>
        <taxon>Panheteroptera</taxon>
        <taxon>Cimicomorpha</taxon>
        <taxon>Reduviidae</taxon>
        <taxon>Harpactorinae</taxon>
        <taxon>Harpactorini</taxon>
        <taxon>Rhynocoris</taxon>
    </lineage>
</organism>
<dbReference type="AlphaFoldDB" id="A0AAW1DMV4"/>
<sequence length="190" mass="22055">MADLFDMEQNSLENEIIILQSDLILQARKFEENFWKYVNREKYPNIIKCSEYIYSCFGSTYLCESAFSYLHLTKTKLPSVLTDSHTEDSLLLSLSGYTPNYDALVKEMQTQLTSSHLKCSATTCKLISPHHINFRRNSWILIKKPRKGEKNDAKVPLEGRFNPFAVMIQIHSSRILIKKPRKGEKNAKCR</sequence>
<keyword evidence="3" id="KW-1185">Reference proteome</keyword>
<feature type="domain" description="HAT C-terminal dimerisation" evidence="1">
    <location>
        <begin position="33"/>
        <end position="91"/>
    </location>
</feature>